<sequence length="515" mass="57243">MSIRQNSHPPTQSDGQDSFAKAEHMMAIAMDKGLHRFEWIHTRADGTNFVAEVTLSIVELESRPVIYCVWRDITERKRIEETLQRQNYILSAVIENFPGGISLFDAELRLAAHNDQFKQLLDLPDSLLGNPGVGFEDIARYNTGRGEYGPGDPKQQIAAIVARASHFQAHKFERVRPNGTVLEIRGMPLPDGGFVSTYMDISERKLADSQQRIAATAFESQEGMFITDAAGTILRVNRAFTDITGYTAEAAVGQNSRLLKSGRHDTAFYAAMMDSLRCSGRWQGGLWNRRRNGEVYPEWLRITAVKGDAGEITNYVATLTDITVRKRAQDEIRNLAFHDALTQLPNRRLLSDRLSQALAASKRSACYGALMFLGLDNVKPLNDTHGHEVGDLLLVEAADRLTRCVREIDTVARFGGDEFVVMLVDLEVNLPQAALQARCIAEKVRVALAPPYLLTLNHGSNTNTTVEHHCTVNIGVALFMDHKGSTDDFLKWADIAIYKAKEAGRNAAAFHDCDA</sequence>
<dbReference type="InterPro" id="IPR001610">
    <property type="entry name" value="PAC"/>
</dbReference>
<keyword evidence="5" id="KW-1185">Reference proteome</keyword>
<dbReference type="Gene3D" id="3.30.70.270">
    <property type="match status" value="1"/>
</dbReference>
<dbReference type="HOGENOM" id="CLU_000445_11_4_4"/>
<name>Q21VZ9_ALBFT</name>
<dbReference type="OrthoDB" id="9813903at2"/>
<dbReference type="InterPro" id="IPR029787">
    <property type="entry name" value="Nucleotide_cyclase"/>
</dbReference>
<dbReference type="eggNOG" id="COG2202">
    <property type="taxonomic scope" value="Bacteria"/>
</dbReference>
<dbReference type="eggNOG" id="COG2199">
    <property type="taxonomic scope" value="Bacteria"/>
</dbReference>
<dbReference type="PANTHER" id="PTHR46663:SF3">
    <property type="entry name" value="SLL0267 PROTEIN"/>
    <property type="match status" value="1"/>
</dbReference>
<dbReference type="CDD" id="cd01949">
    <property type="entry name" value="GGDEF"/>
    <property type="match status" value="1"/>
</dbReference>
<feature type="domain" description="PAC" evidence="2">
    <location>
        <begin position="35"/>
        <end position="85"/>
    </location>
</feature>
<dbReference type="Proteomes" id="UP000008332">
    <property type="component" value="Chromosome"/>
</dbReference>
<evidence type="ECO:0000259" key="2">
    <source>
        <dbReference type="PROSITE" id="PS50113"/>
    </source>
</evidence>
<dbReference type="SUPFAM" id="SSF55073">
    <property type="entry name" value="Nucleotide cyclase"/>
    <property type="match status" value="1"/>
</dbReference>
<feature type="domain" description="PAS" evidence="1">
    <location>
        <begin position="209"/>
        <end position="255"/>
    </location>
</feature>
<dbReference type="SMART" id="SM00091">
    <property type="entry name" value="PAS"/>
    <property type="match status" value="1"/>
</dbReference>
<dbReference type="EMBL" id="CP000267">
    <property type="protein sequence ID" value="ABD70054.1"/>
    <property type="molecule type" value="Genomic_DNA"/>
</dbReference>
<dbReference type="CDD" id="cd00130">
    <property type="entry name" value="PAS"/>
    <property type="match status" value="1"/>
</dbReference>
<dbReference type="Pfam" id="PF12860">
    <property type="entry name" value="PAS_7"/>
    <property type="match status" value="1"/>
</dbReference>
<dbReference type="AlphaFoldDB" id="Q21VZ9"/>
<dbReference type="InterPro" id="IPR000700">
    <property type="entry name" value="PAS-assoc_C"/>
</dbReference>
<evidence type="ECO:0000313" key="5">
    <source>
        <dbReference type="Proteomes" id="UP000008332"/>
    </source>
</evidence>
<dbReference type="Pfam" id="PF00990">
    <property type="entry name" value="GGDEF"/>
    <property type="match status" value="1"/>
</dbReference>
<dbReference type="SMART" id="SM00267">
    <property type="entry name" value="GGDEF"/>
    <property type="match status" value="1"/>
</dbReference>
<dbReference type="InterPro" id="IPR000160">
    <property type="entry name" value="GGDEF_dom"/>
</dbReference>
<dbReference type="InterPro" id="IPR052163">
    <property type="entry name" value="DGC-Regulatory_Protein"/>
</dbReference>
<evidence type="ECO:0000259" key="1">
    <source>
        <dbReference type="PROSITE" id="PS50112"/>
    </source>
</evidence>
<dbReference type="SUPFAM" id="SSF55785">
    <property type="entry name" value="PYP-like sensor domain (PAS domain)"/>
    <property type="match status" value="3"/>
</dbReference>
<dbReference type="InterPro" id="IPR000014">
    <property type="entry name" value="PAS"/>
</dbReference>
<dbReference type="PROSITE" id="PS50112">
    <property type="entry name" value="PAS"/>
    <property type="match status" value="1"/>
</dbReference>
<gene>
    <name evidence="4" type="ordered locus">Rfer_2337</name>
</gene>
<evidence type="ECO:0000259" key="3">
    <source>
        <dbReference type="PROSITE" id="PS50887"/>
    </source>
</evidence>
<accession>Q21VZ9</accession>
<feature type="domain" description="PAC" evidence="2">
    <location>
        <begin position="280"/>
        <end position="334"/>
    </location>
</feature>
<evidence type="ECO:0000313" key="4">
    <source>
        <dbReference type="EMBL" id="ABD70054.1"/>
    </source>
</evidence>
<reference evidence="5" key="1">
    <citation type="submission" date="2006-02" db="EMBL/GenBank/DDBJ databases">
        <title>Complete sequence of chromosome of Rhodoferax ferrireducens DSM 15236.</title>
        <authorList>
            <person name="Copeland A."/>
            <person name="Lucas S."/>
            <person name="Lapidus A."/>
            <person name="Barry K."/>
            <person name="Detter J.C."/>
            <person name="Glavina del Rio T."/>
            <person name="Hammon N."/>
            <person name="Israni S."/>
            <person name="Pitluck S."/>
            <person name="Brettin T."/>
            <person name="Bruce D."/>
            <person name="Han C."/>
            <person name="Tapia R."/>
            <person name="Gilna P."/>
            <person name="Kiss H."/>
            <person name="Schmutz J."/>
            <person name="Larimer F."/>
            <person name="Land M."/>
            <person name="Kyrpides N."/>
            <person name="Ivanova N."/>
            <person name="Richardson P."/>
        </authorList>
    </citation>
    <scope>NUCLEOTIDE SEQUENCE [LARGE SCALE GENOMIC DNA]</scope>
    <source>
        <strain evidence="5">ATCC BAA-621 / DSM 15236 / T118</strain>
    </source>
</reference>
<organism evidence="4 5">
    <name type="scientific">Albidiferax ferrireducens (strain ATCC BAA-621 / DSM 15236 / T118)</name>
    <name type="common">Rhodoferax ferrireducens</name>
    <dbReference type="NCBI Taxonomy" id="338969"/>
    <lineage>
        <taxon>Bacteria</taxon>
        <taxon>Pseudomonadati</taxon>
        <taxon>Pseudomonadota</taxon>
        <taxon>Betaproteobacteria</taxon>
        <taxon>Burkholderiales</taxon>
        <taxon>Comamonadaceae</taxon>
        <taxon>Rhodoferax</taxon>
    </lineage>
</organism>
<dbReference type="STRING" id="338969.Rfer_2337"/>
<dbReference type="RefSeq" id="WP_011464622.1">
    <property type="nucleotide sequence ID" value="NC_007908.1"/>
</dbReference>
<dbReference type="InterPro" id="IPR035965">
    <property type="entry name" value="PAS-like_dom_sf"/>
</dbReference>
<dbReference type="SMART" id="SM00086">
    <property type="entry name" value="PAC"/>
    <property type="match status" value="2"/>
</dbReference>
<dbReference type="NCBIfam" id="TIGR00254">
    <property type="entry name" value="GGDEF"/>
    <property type="match status" value="1"/>
</dbReference>
<protein>
    <submittedName>
        <fullName evidence="4">Diguanylate cyclase with PAS/PAC sensor</fullName>
    </submittedName>
</protein>
<proteinExistence type="predicted"/>
<dbReference type="PROSITE" id="PS50113">
    <property type="entry name" value="PAC"/>
    <property type="match status" value="2"/>
</dbReference>
<dbReference type="PROSITE" id="PS50887">
    <property type="entry name" value="GGDEF"/>
    <property type="match status" value="1"/>
</dbReference>
<dbReference type="NCBIfam" id="TIGR00229">
    <property type="entry name" value="sensory_box"/>
    <property type="match status" value="2"/>
</dbReference>
<dbReference type="Pfam" id="PF13426">
    <property type="entry name" value="PAS_9"/>
    <property type="match status" value="2"/>
</dbReference>
<dbReference type="PANTHER" id="PTHR46663">
    <property type="entry name" value="DIGUANYLATE CYCLASE DGCT-RELATED"/>
    <property type="match status" value="1"/>
</dbReference>
<dbReference type="InterPro" id="IPR043128">
    <property type="entry name" value="Rev_trsase/Diguanyl_cyclase"/>
</dbReference>
<dbReference type="KEGG" id="rfr:Rfer_2337"/>
<feature type="domain" description="GGDEF" evidence="3">
    <location>
        <begin position="366"/>
        <end position="513"/>
    </location>
</feature>
<dbReference type="Gene3D" id="3.30.450.20">
    <property type="entry name" value="PAS domain"/>
    <property type="match status" value="3"/>
</dbReference>